<dbReference type="Gene3D" id="1.20.200.10">
    <property type="entry name" value="Fumarase/aspartase (Central domain)"/>
    <property type="match status" value="1"/>
</dbReference>
<name>A0A6J6EWP3_9ZZZZ</name>
<dbReference type="SUPFAM" id="SSF48557">
    <property type="entry name" value="L-aspartase-like"/>
    <property type="match status" value="1"/>
</dbReference>
<dbReference type="Pfam" id="PF00221">
    <property type="entry name" value="Lyase_aromatic"/>
    <property type="match status" value="1"/>
</dbReference>
<evidence type="ECO:0000313" key="1">
    <source>
        <dbReference type="EMBL" id="CAB4579805.1"/>
    </source>
</evidence>
<reference evidence="1" key="1">
    <citation type="submission" date="2020-05" db="EMBL/GenBank/DDBJ databases">
        <authorList>
            <person name="Chiriac C."/>
            <person name="Salcher M."/>
            <person name="Ghai R."/>
            <person name="Kavagutti S V."/>
        </authorList>
    </citation>
    <scope>NUCLEOTIDE SEQUENCE</scope>
</reference>
<dbReference type="GO" id="GO:0003824">
    <property type="term" value="F:catalytic activity"/>
    <property type="evidence" value="ECO:0007669"/>
    <property type="project" value="InterPro"/>
</dbReference>
<organism evidence="1">
    <name type="scientific">freshwater metagenome</name>
    <dbReference type="NCBI Taxonomy" id="449393"/>
    <lineage>
        <taxon>unclassified sequences</taxon>
        <taxon>metagenomes</taxon>
        <taxon>ecological metagenomes</taxon>
    </lineage>
</organism>
<dbReference type="PANTHER" id="PTHR10362">
    <property type="entry name" value="HISTIDINE AMMONIA-LYASE"/>
    <property type="match status" value="1"/>
</dbReference>
<dbReference type="InterPro" id="IPR008948">
    <property type="entry name" value="L-Aspartase-like"/>
</dbReference>
<sequence>MQTRVLGLEPITIADVVADAASAGTVVLAPSVEADLLADAAATAANNVAYGRTTGVGANRDESADDSDGMHGRRLVRSHVTGAGPVLPPEVGRAAALVRASQLSFPGSGIPFDMLDALVRSLNDGRTAPVRTFGGLGTGDITSLAELALCLLGELPWQDGEHHRYLDHVQASGALAFVSASAPTIAIAALAVHRLDVLARASLPIAALSSLAIRANREQWSEVAAETRPSPGSTSVAAAMRHFAAGSRYDHARTQDPLSFRCIPFVAGPLRESIDEVTAEVDRMIAARAENPRYADGVVHHHGSFMLTGLALRLDTVRLAATQWLSTSLARLVKLHDPDDTGQARFLAAGPSGSSGTMVLEYTAASALRTVSHLADPASRHTTSISVGVEDHASFATRGALALRESLDAFAAVLGCELVAAVRAVRGALDVTPGAAITEVLGVCDPLPSDVVDRPLASDVATAVDLLPALASLVR</sequence>
<dbReference type="Gene3D" id="1.10.275.10">
    <property type="entry name" value="Fumarase/aspartase (N-terminal domain)"/>
    <property type="match status" value="1"/>
</dbReference>
<proteinExistence type="predicted"/>
<accession>A0A6J6EWP3</accession>
<gene>
    <name evidence="1" type="ORF">UFOPK1493_02983</name>
</gene>
<dbReference type="InterPro" id="IPR024083">
    <property type="entry name" value="Fumarase/histidase_N"/>
</dbReference>
<dbReference type="EMBL" id="CAEZSR010000145">
    <property type="protein sequence ID" value="CAB4579805.1"/>
    <property type="molecule type" value="Genomic_DNA"/>
</dbReference>
<protein>
    <submittedName>
        <fullName evidence="1">Unannotated protein</fullName>
    </submittedName>
</protein>
<dbReference type="AlphaFoldDB" id="A0A6J6EWP3"/>
<dbReference type="InterPro" id="IPR001106">
    <property type="entry name" value="Aromatic_Lyase"/>
</dbReference>